<evidence type="ECO:0000313" key="2">
    <source>
        <dbReference type="Proteomes" id="UP000233469"/>
    </source>
</evidence>
<dbReference type="AlphaFoldDB" id="A0A2N1MWE0"/>
<evidence type="ECO:0000313" key="1">
    <source>
        <dbReference type="EMBL" id="PKK65947.1"/>
    </source>
</evidence>
<protein>
    <submittedName>
        <fullName evidence="1">Uncharacterized protein</fullName>
    </submittedName>
</protein>
<comment type="caution">
    <text evidence="1">The sequence shown here is derived from an EMBL/GenBank/DDBJ whole genome shotgun (WGS) entry which is preliminary data.</text>
</comment>
<dbReference type="EMBL" id="LLXL01001169">
    <property type="protein sequence ID" value="PKK65947.1"/>
    <property type="molecule type" value="Genomic_DNA"/>
</dbReference>
<reference evidence="1 2" key="1">
    <citation type="submission" date="2016-04" db="EMBL/GenBank/DDBJ databases">
        <title>Genome analyses suggest a sexual origin of heterokaryosis in a supposedly ancient asexual fungus.</title>
        <authorList>
            <person name="Ropars J."/>
            <person name="Sedzielewska K."/>
            <person name="Noel J."/>
            <person name="Charron P."/>
            <person name="Farinelli L."/>
            <person name="Marton T."/>
            <person name="Kruger M."/>
            <person name="Pelin A."/>
            <person name="Brachmann A."/>
            <person name="Corradi N."/>
        </authorList>
    </citation>
    <scope>NUCLEOTIDE SEQUENCE [LARGE SCALE GENOMIC DNA]</scope>
    <source>
        <strain evidence="1 2">C2</strain>
    </source>
</reference>
<sequence>MSTRAPAPCPFRSGIQSEHVQYFNYQGNISKNIENIHVHVTSIVNGIDFTVTSHFGHAFGFKRSFYIDENLNYCLLRALEVMSNSELFKLRCLEDLQGDADADAGDST</sequence>
<dbReference type="Proteomes" id="UP000233469">
    <property type="component" value="Unassembled WGS sequence"/>
</dbReference>
<reference evidence="1 2" key="2">
    <citation type="submission" date="2017-10" db="EMBL/GenBank/DDBJ databases">
        <title>Extensive intraspecific genome diversity in a model arbuscular mycorrhizal fungus.</title>
        <authorList>
            <person name="Chen E.C.H."/>
            <person name="Morin E."/>
            <person name="Baudet D."/>
            <person name="Noel J."/>
            <person name="Ndikumana S."/>
            <person name="Charron P."/>
            <person name="St-Onge C."/>
            <person name="Giorgi J."/>
            <person name="Grigoriev I.V."/>
            <person name="Roux C."/>
            <person name="Martin F.M."/>
            <person name="Corradi N."/>
        </authorList>
    </citation>
    <scope>NUCLEOTIDE SEQUENCE [LARGE SCALE GENOMIC DNA]</scope>
    <source>
        <strain evidence="1 2">C2</strain>
    </source>
</reference>
<proteinExistence type="predicted"/>
<name>A0A2N1MWE0_9GLOM</name>
<organism evidence="1 2">
    <name type="scientific">Rhizophagus irregularis</name>
    <dbReference type="NCBI Taxonomy" id="588596"/>
    <lineage>
        <taxon>Eukaryota</taxon>
        <taxon>Fungi</taxon>
        <taxon>Fungi incertae sedis</taxon>
        <taxon>Mucoromycota</taxon>
        <taxon>Glomeromycotina</taxon>
        <taxon>Glomeromycetes</taxon>
        <taxon>Glomerales</taxon>
        <taxon>Glomeraceae</taxon>
        <taxon>Rhizophagus</taxon>
    </lineage>
</organism>
<gene>
    <name evidence="1" type="ORF">RhiirC2_785433</name>
</gene>
<accession>A0A2N1MWE0</accession>